<evidence type="ECO:0000256" key="11">
    <source>
        <dbReference type="ARBA" id="ARBA00038367"/>
    </source>
</evidence>
<dbReference type="InterPro" id="IPR050068">
    <property type="entry name" value="MurA_subfamily"/>
</dbReference>
<protein>
    <recommendedName>
        <fullName evidence="13">UDP-N-acetylglucosamine 1-carboxyvinyltransferase</fullName>
        <ecNumber evidence="13">2.5.1.7</ecNumber>
    </recommendedName>
    <alternativeName>
        <fullName evidence="13">Enoylpyruvate transferase</fullName>
    </alternativeName>
    <alternativeName>
        <fullName evidence="13">UDP-N-acetylglucosamine enolpyruvyl transferase</fullName>
        <shortName evidence="13">EPT</shortName>
    </alternativeName>
</protein>
<dbReference type="CDD" id="cd01555">
    <property type="entry name" value="UdpNAET"/>
    <property type="match status" value="1"/>
</dbReference>
<evidence type="ECO:0000313" key="15">
    <source>
        <dbReference type="EMBL" id="SSW71639.1"/>
    </source>
</evidence>
<evidence type="ECO:0000256" key="3">
    <source>
        <dbReference type="ARBA" id="ARBA00022490"/>
    </source>
</evidence>
<dbReference type="GO" id="GO:0008760">
    <property type="term" value="F:UDP-N-acetylglucosamine 1-carboxyvinyltransferase activity"/>
    <property type="evidence" value="ECO:0007669"/>
    <property type="project" value="UniProtKB-UniRule"/>
</dbReference>
<feature type="binding site" evidence="13">
    <location>
        <begin position="122"/>
        <end position="126"/>
    </location>
    <ligand>
        <name>UDP-N-acetyl-alpha-D-glucosamine</name>
        <dbReference type="ChEBI" id="CHEBI:57705"/>
    </ligand>
</feature>
<comment type="pathway">
    <text evidence="2 13">Cell wall biogenesis; peptidoglycan biosynthesis.</text>
</comment>
<dbReference type="RefSeq" id="WP_129530287.1">
    <property type="nucleotide sequence ID" value="NZ_UFQB01000031.1"/>
</dbReference>
<dbReference type="Proteomes" id="UP000289184">
    <property type="component" value="Unassembled WGS sequence"/>
</dbReference>
<evidence type="ECO:0000259" key="14">
    <source>
        <dbReference type="Pfam" id="PF00275"/>
    </source>
</evidence>
<comment type="caution">
    <text evidence="13">Lacks conserved residue(s) required for the propagation of feature annotation.</text>
</comment>
<feature type="binding site" evidence="13">
    <location>
        <position position="327"/>
    </location>
    <ligand>
        <name>UDP-N-acetyl-alpha-D-glucosamine</name>
        <dbReference type="ChEBI" id="CHEBI:57705"/>
    </ligand>
</feature>
<evidence type="ECO:0000256" key="6">
    <source>
        <dbReference type="ARBA" id="ARBA00022960"/>
    </source>
</evidence>
<dbReference type="NCBIfam" id="TIGR01072">
    <property type="entry name" value="murA"/>
    <property type="match status" value="1"/>
</dbReference>
<keyword evidence="16" id="KW-1185">Reference proteome</keyword>
<comment type="similarity">
    <text evidence="11 13">Belongs to the EPSP synthase family. MurA subfamily.</text>
</comment>
<dbReference type="FunFam" id="3.65.10.10:FF:000001">
    <property type="entry name" value="UDP-N-acetylglucosamine 1-carboxyvinyltransferase"/>
    <property type="match status" value="1"/>
</dbReference>
<feature type="binding site" evidence="13">
    <location>
        <position position="93"/>
    </location>
    <ligand>
        <name>UDP-N-acetyl-alpha-D-glucosamine</name>
        <dbReference type="ChEBI" id="CHEBI:57705"/>
    </ligand>
</feature>
<dbReference type="InterPro" id="IPR001986">
    <property type="entry name" value="Enolpyruvate_Tfrase_dom"/>
</dbReference>
<gene>
    <name evidence="15" type="primary">murA_2</name>
    <name evidence="13" type="synonym">murA</name>
    <name evidence="15" type="ORF">AGI3411_05255</name>
</gene>
<dbReference type="GO" id="GO:0051301">
    <property type="term" value="P:cell division"/>
    <property type="evidence" value="ECO:0007669"/>
    <property type="project" value="UniProtKB-KW"/>
</dbReference>
<evidence type="ECO:0000256" key="5">
    <source>
        <dbReference type="ARBA" id="ARBA00022679"/>
    </source>
</evidence>
<dbReference type="GO" id="GO:0008360">
    <property type="term" value="P:regulation of cell shape"/>
    <property type="evidence" value="ECO:0007669"/>
    <property type="project" value="UniProtKB-KW"/>
</dbReference>
<organism evidence="15 16">
    <name type="scientific">Achromobacter agilis</name>
    <dbReference type="NCBI Taxonomy" id="1353888"/>
    <lineage>
        <taxon>Bacteria</taxon>
        <taxon>Pseudomonadati</taxon>
        <taxon>Pseudomonadota</taxon>
        <taxon>Betaproteobacteria</taxon>
        <taxon>Burkholderiales</taxon>
        <taxon>Alcaligenaceae</taxon>
        <taxon>Achromobacter</taxon>
    </lineage>
</organism>
<dbReference type="Pfam" id="PF00275">
    <property type="entry name" value="EPSP_synthase"/>
    <property type="match status" value="1"/>
</dbReference>
<dbReference type="GO" id="GO:0071555">
    <property type="term" value="P:cell wall organization"/>
    <property type="evidence" value="ECO:0007669"/>
    <property type="project" value="UniProtKB-KW"/>
</dbReference>
<dbReference type="SUPFAM" id="SSF55205">
    <property type="entry name" value="EPT/RTPC-like"/>
    <property type="match status" value="1"/>
</dbReference>
<keyword evidence="8 13" id="KW-0131">Cell cycle</keyword>
<feature type="active site" description="Proton donor" evidence="13">
    <location>
        <position position="117"/>
    </location>
</feature>
<name>A0A446CUT9_9BURK</name>
<comment type="subcellular location">
    <subcellularLocation>
        <location evidence="1 13">Cytoplasm</location>
    </subcellularLocation>
</comment>
<comment type="catalytic activity">
    <reaction evidence="12 13">
        <text>phosphoenolpyruvate + UDP-N-acetyl-alpha-D-glucosamine = UDP-N-acetyl-3-O-(1-carboxyvinyl)-alpha-D-glucosamine + phosphate</text>
        <dbReference type="Rhea" id="RHEA:18681"/>
        <dbReference type="ChEBI" id="CHEBI:43474"/>
        <dbReference type="ChEBI" id="CHEBI:57705"/>
        <dbReference type="ChEBI" id="CHEBI:58702"/>
        <dbReference type="ChEBI" id="CHEBI:68483"/>
        <dbReference type="EC" id="2.5.1.7"/>
    </reaction>
</comment>
<reference evidence="15 16" key="1">
    <citation type="submission" date="2018-07" db="EMBL/GenBank/DDBJ databases">
        <authorList>
            <person name="Peeters C."/>
        </authorList>
    </citation>
    <scope>NUCLEOTIDE SEQUENCE [LARGE SCALE GENOMIC DNA]</scope>
    <source>
        <strain evidence="15 16">LMG 3411</strain>
    </source>
</reference>
<dbReference type="PANTHER" id="PTHR43783">
    <property type="entry name" value="UDP-N-ACETYLGLUCOSAMINE 1-CARBOXYVINYLTRANSFERASE"/>
    <property type="match status" value="1"/>
</dbReference>
<dbReference type="NCBIfam" id="NF006873">
    <property type="entry name" value="PRK09369.1"/>
    <property type="match status" value="1"/>
</dbReference>
<keyword evidence="6 13" id="KW-0133">Cell shape</keyword>
<evidence type="ECO:0000256" key="2">
    <source>
        <dbReference type="ARBA" id="ARBA00004752"/>
    </source>
</evidence>
<dbReference type="EC" id="2.5.1.7" evidence="13"/>
<dbReference type="InterPro" id="IPR005750">
    <property type="entry name" value="UDP_GlcNAc_COvinyl_MurA"/>
</dbReference>
<dbReference type="HAMAP" id="MF_00111">
    <property type="entry name" value="MurA"/>
    <property type="match status" value="1"/>
</dbReference>
<dbReference type="OrthoDB" id="9803760at2"/>
<evidence type="ECO:0000256" key="12">
    <source>
        <dbReference type="ARBA" id="ARBA00047527"/>
    </source>
</evidence>
<feature type="binding site" evidence="13">
    <location>
        <position position="305"/>
    </location>
    <ligand>
        <name>UDP-N-acetyl-alpha-D-glucosamine</name>
        <dbReference type="ChEBI" id="CHEBI:57705"/>
    </ligand>
</feature>
<evidence type="ECO:0000256" key="4">
    <source>
        <dbReference type="ARBA" id="ARBA00022618"/>
    </source>
</evidence>
<evidence type="ECO:0000256" key="10">
    <source>
        <dbReference type="ARBA" id="ARBA00023317"/>
    </source>
</evidence>
<evidence type="ECO:0000256" key="13">
    <source>
        <dbReference type="HAMAP-Rule" id="MF_00111"/>
    </source>
</evidence>
<evidence type="ECO:0000256" key="9">
    <source>
        <dbReference type="ARBA" id="ARBA00023316"/>
    </source>
</evidence>
<proteinExistence type="inferred from homology"/>
<keyword evidence="9 13" id="KW-0961">Cell wall biogenesis/degradation</keyword>
<keyword evidence="5 13" id="KW-0808">Transferase</keyword>
<dbReference type="GO" id="GO:0009252">
    <property type="term" value="P:peptidoglycan biosynthetic process"/>
    <property type="evidence" value="ECO:0007669"/>
    <property type="project" value="UniProtKB-UniRule"/>
</dbReference>
<evidence type="ECO:0000256" key="1">
    <source>
        <dbReference type="ARBA" id="ARBA00004496"/>
    </source>
</evidence>
<dbReference type="InterPro" id="IPR036968">
    <property type="entry name" value="Enolpyruvate_Tfrase_sf"/>
</dbReference>
<keyword evidence="3 13" id="KW-0963">Cytoplasm</keyword>
<evidence type="ECO:0000256" key="8">
    <source>
        <dbReference type="ARBA" id="ARBA00023306"/>
    </source>
</evidence>
<dbReference type="GO" id="GO:0005737">
    <property type="term" value="C:cytoplasm"/>
    <property type="evidence" value="ECO:0007669"/>
    <property type="project" value="UniProtKB-SubCell"/>
</dbReference>
<keyword evidence="4 13" id="KW-0132">Cell division</keyword>
<evidence type="ECO:0000256" key="7">
    <source>
        <dbReference type="ARBA" id="ARBA00022984"/>
    </source>
</evidence>
<dbReference type="UniPathway" id="UPA00219"/>
<feature type="modified residue" description="2-(S-cysteinyl)pyruvic acid O-phosphothioketal" evidence="13">
    <location>
        <position position="117"/>
    </location>
</feature>
<dbReference type="Gene3D" id="3.65.10.10">
    <property type="entry name" value="Enolpyruvate transferase domain"/>
    <property type="match status" value="2"/>
</dbReference>
<sequence>MDKLRITGGSRLHGEISISGAKNSALPILCAGLLTADALTLSNVPHLNDTATMLRLLGRMGMRAERAADGTVTLQANQIDKLEAPYDLVKTMRASILVLGPLLARFGEARVSLPGGCTIGQRPVDQHIKGLAMLGAEISIEHGFVVARAKRLKGASVRTDMVTVTGTENLLMAAVLAEGRTVLENAACEPEVVDLAELLIKMGARIQGHGTSRIVIDGVDRLHGAEHRVISDRIEAGTFLCAVGAAGGDIVLRNTDADILGATLSKLTEAGLTIETGPDWIRCAMSSRPRAVGFRTVEYPGFATDMQAQVMALNTVAEGTSVIVETIFENRYMHVQELRRMGADVDIDGHTAIVRGVPKLSGATVMATDLRASASLVIAGLAAEGETLVDRIYHLDRGYDQMEVKLRALGANIQRVTGKEQA</sequence>
<dbReference type="GO" id="GO:0019277">
    <property type="term" value="P:UDP-N-acetylgalactosamine biosynthetic process"/>
    <property type="evidence" value="ECO:0007669"/>
    <property type="project" value="InterPro"/>
</dbReference>
<dbReference type="EMBL" id="UFQB01000031">
    <property type="protein sequence ID" value="SSW71639.1"/>
    <property type="molecule type" value="Genomic_DNA"/>
</dbReference>
<feature type="binding site" evidence="13">
    <location>
        <begin position="22"/>
        <end position="23"/>
    </location>
    <ligand>
        <name>phosphoenolpyruvate</name>
        <dbReference type="ChEBI" id="CHEBI:58702"/>
    </ligand>
</feature>
<dbReference type="AlphaFoldDB" id="A0A446CUT9"/>
<comment type="function">
    <text evidence="13">Cell wall formation. Adds enolpyruvyl to UDP-N-acetylglucosamine.</text>
</comment>
<evidence type="ECO:0000313" key="16">
    <source>
        <dbReference type="Proteomes" id="UP000289184"/>
    </source>
</evidence>
<keyword evidence="10 13" id="KW-0670">Pyruvate</keyword>
<dbReference type="InterPro" id="IPR013792">
    <property type="entry name" value="RNA3'P_cycl/enolpyr_Trfase_a/b"/>
</dbReference>
<dbReference type="PANTHER" id="PTHR43783:SF1">
    <property type="entry name" value="UDP-N-ACETYLGLUCOSAMINE 1-CARBOXYVINYLTRANSFERASE"/>
    <property type="match status" value="1"/>
</dbReference>
<keyword evidence="7 13" id="KW-0573">Peptidoglycan synthesis</keyword>
<feature type="domain" description="Enolpyruvate transferase" evidence="14">
    <location>
        <begin position="7"/>
        <end position="405"/>
    </location>
</feature>
<accession>A0A446CUT9</accession>